<dbReference type="GO" id="GO:0097361">
    <property type="term" value="C:cytosolic [4Fe-4S] assembly targeting complex"/>
    <property type="evidence" value="ECO:0007669"/>
    <property type="project" value="UniProtKB-UniRule"/>
</dbReference>
<keyword evidence="2" id="KW-0234">DNA repair</keyword>
<evidence type="ECO:0000313" key="5">
    <source>
        <dbReference type="Proteomes" id="UP001150925"/>
    </source>
</evidence>
<dbReference type="Pfam" id="PF12460">
    <property type="entry name" value="MMS19_C"/>
    <property type="match status" value="1"/>
</dbReference>
<dbReference type="GO" id="GO:0006281">
    <property type="term" value="P:DNA repair"/>
    <property type="evidence" value="ECO:0007669"/>
    <property type="project" value="UniProtKB-UniRule"/>
</dbReference>
<dbReference type="GO" id="GO:0016226">
    <property type="term" value="P:iron-sulfur cluster assembly"/>
    <property type="evidence" value="ECO:0007669"/>
    <property type="project" value="UniProtKB-UniRule"/>
</dbReference>
<comment type="function">
    <text evidence="2">Key component of the cytosolic iron-sulfur protein assembly (CIA) complex, a multiprotein complex that mediates the incorporation of iron-sulfur cluster into apoproteins specifically involved in DNA metabolism and genomic integrity. In the CIA complex, MMS19 acts as an adapter between early-acting CIA components and a subset of cellular target iron-sulfur proteins.</text>
</comment>
<dbReference type="GO" id="GO:0005634">
    <property type="term" value="C:nucleus"/>
    <property type="evidence" value="ECO:0007669"/>
    <property type="project" value="UniProtKB-SubCell"/>
</dbReference>
<dbReference type="Gene3D" id="1.25.10.10">
    <property type="entry name" value="Leucine-rich Repeat Variant"/>
    <property type="match status" value="1"/>
</dbReference>
<gene>
    <name evidence="4" type="ORF">IWQ62_003856</name>
</gene>
<organism evidence="4 5">
    <name type="scientific">Dispira parvispora</name>
    <dbReference type="NCBI Taxonomy" id="1520584"/>
    <lineage>
        <taxon>Eukaryota</taxon>
        <taxon>Fungi</taxon>
        <taxon>Fungi incertae sedis</taxon>
        <taxon>Zoopagomycota</taxon>
        <taxon>Kickxellomycotina</taxon>
        <taxon>Dimargaritomycetes</taxon>
        <taxon>Dimargaritales</taxon>
        <taxon>Dimargaritaceae</taxon>
        <taxon>Dispira</taxon>
    </lineage>
</organism>
<dbReference type="InterPro" id="IPR011989">
    <property type="entry name" value="ARM-like"/>
</dbReference>
<protein>
    <recommendedName>
        <fullName evidence="2">MMS19 nucleotide excision repair protein</fullName>
    </recommendedName>
</protein>
<dbReference type="InterPro" id="IPR024687">
    <property type="entry name" value="MMS19_C"/>
</dbReference>
<dbReference type="PANTHER" id="PTHR12891">
    <property type="entry name" value="DNA REPAIR/TRANSCRIPTION PROTEIN MET18/MMS19"/>
    <property type="match status" value="1"/>
</dbReference>
<evidence type="ECO:0000259" key="3">
    <source>
        <dbReference type="Pfam" id="PF12460"/>
    </source>
</evidence>
<feature type="non-terminal residue" evidence="4">
    <location>
        <position position="1"/>
    </location>
</feature>
<dbReference type="SUPFAM" id="SSF48371">
    <property type="entry name" value="ARM repeat"/>
    <property type="match status" value="1"/>
</dbReference>
<dbReference type="Proteomes" id="UP001150925">
    <property type="component" value="Unassembled WGS sequence"/>
</dbReference>
<keyword evidence="5" id="KW-1185">Reference proteome</keyword>
<dbReference type="EMBL" id="JANBPY010001131">
    <property type="protein sequence ID" value="KAJ1961472.1"/>
    <property type="molecule type" value="Genomic_DNA"/>
</dbReference>
<comment type="similarity">
    <text evidence="1 2">Belongs to the MET18/MMS19 family.</text>
</comment>
<dbReference type="GO" id="GO:0051604">
    <property type="term" value="P:protein maturation"/>
    <property type="evidence" value="ECO:0007669"/>
    <property type="project" value="UniProtKB-UniRule"/>
</dbReference>
<dbReference type="PANTHER" id="PTHR12891:SF0">
    <property type="entry name" value="MMS19 NUCLEOTIDE EXCISION REPAIR PROTEIN HOMOLOG"/>
    <property type="match status" value="1"/>
</dbReference>
<feature type="domain" description="MMS19 C-terminal" evidence="3">
    <location>
        <begin position="12"/>
        <end position="233"/>
    </location>
</feature>
<sequence length="279" mass="31440">GTSPDYKCLEHDLLPPVLERIQTETSSASAQRAAFTVYGWLAKAVFVRMSNITLCEHMVGQLVQWLAHPVLRYQVAACFADLVQDHPIALTRASHANVKLLFRQRFFSMVVPQLIRGYEQTTDSTDSTAFAQDPKAPYLLALSHLIAHVPKQVLMTELPRVLPLLLSSFSLPNGDARATVANTLYMVYMDDAAPLVPHTHSVISALLQLTDTRDRYNVMKVRMSALKCLAILPSRQSYETIHPYKREVIQTLSSVVDDHKRLVRHEAVVCRNRWYSASS</sequence>
<dbReference type="AlphaFoldDB" id="A0A9W8AU20"/>
<evidence type="ECO:0000256" key="2">
    <source>
        <dbReference type="RuleBase" id="RU367072"/>
    </source>
</evidence>
<keyword evidence="2" id="KW-0539">Nucleus</keyword>
<keyword evidence="2" id="KW-0227">DNA damage</keyword>
<proteinExistence type="inferred from homology"/>
<reference evidence="4" key="1">
    <citation type="submission" date="2022-07" db="EMBL/GenBank/DDBJ databases">
        <title>Phylogenomic reconstructions and comparative analyses of Kickxellomycotina fungi.</title>
        <authorList>
            <person name="Reynolds N.K."/>
            <person name="Stajich J.E."/>
            <person name="Barry K."/>
            <person name="Grigoriev I.V."/>
            <person name="Crous P."/>
            <person name="Smith M.E."/>
        </authorList>
    </citation>
    <scope>NUCLEOTIDE SEQUENCE</scope>
    <source>
        <strain evidence="4">RSA 1196</strain>
    </source>
</reference>
<dbReference type="InterPro" id="IPR016024">
    <property type="entry name" value="ARM-type_fold"/>
</dbReference>
<dbReference type="InterPro" id="IPR039920">
    <property type="entry name" value="MMS19"/>
</dbReference>
<comment type="subcellular location">
    <subcellularLocation>
        <location evidence="2">Nucleus</location>
    </subcellularLocation>
</comment>
<dbReference type="OrthoDB" id="342900at2759"/>
<evidence type="ECO:0000256" key="1">
    <source>
        <dbReference type="ARBA" id="ARBA00009340"/>
    </source>
</evidence>
<comment type="caution">
    <text evidence="4">The sequence shown here is derived from an EMBL/GenBank/DDBJ whole genome shotgun (WGS) entry which is preliminary data.</text>
</comment>
<evidence type="ECO:0000313" key="4">
    <source>
        <dbReference type="EMBL" id="KAJ1961472.1"/>
    </source>
</evidence>
<accession>A0A9W8AU20</accession>
<name>A0A9W8AU20_9FUNG</name>